<reference evidence="2 3" key="1">
    <citation type="journal article" date="2023" name="Plants (Basel)">
        <title>Bridging the Gap: Combining Genomics and Transcriptomics Approaches to Understand Stylosanthes scabra, an Orphan Legume from the Brazilian Caatinga.</title>
        <authorList>
            <person name="Ferreira-Neto J.R.C."/>
            <person name="da Silva M.D."/>
            <person name="Binneck E."/>
            <person name="de Melo N.F."/>
            <person name="da Silva R.H."/>
            <person name="de Melo A.L.T.M."/>
            <person name="Pandolfi V."/>
            <person name="Bustamante F.O."/>
            <person name="Brasileiro-Vidal A.C."/>
            <person name="Benko-Iseppon A.M."/>
        </authorList>
    </citation>
    <scope>NUCLEOTIDE SEQUENCE [LARGE SCALE GENOMIC DNA]</scope>
    <source>
        <tissue evidence="2">Leaves</tissue>
    </source>
</reference>
<evidence type="ECO:0000313" key="2">
    <source>
        <dbReference type="EMBL" id="MED6217503.1"/>
    </source>
</evidence>
<feature type="compositionally biased region" description="Polar residues" evidence="1">
    <location>
        <begin position="170"/>
        <end position="195"/>
    </location>
</feature>
<feature type="region of interest" description="Disordered" evidence="1">
    <location>
        <begin position="168"/>
        <end position="259"/>
    </location>
</feature>
<evidence type="ECO:0000256" key="1">
    <source>
        <dbReference type="SAM" id="MobiDB-lite"/>
    </source>
</evidence>
<keyword evidence="3" id="KW-1185">Reference proteome</keyword>
<proteinExistence type="predicted"/>
<evidence type="ECO:0000313" key="3">
    <source>
        <dbReference type="Proteomes" id="UP001341840"/>
    </source>
</evidence>
<dbReference type="EMBL" id="JASCZI010271915">
    <property type="protein sequence ID" value="MED6217503.1"/>
    <property type="molecule type" value="Genomic_DNA"/>
</dbReference>
<feature type="compositionally biased region" description="Basic and acidic residues" evidence="1">
    <location>
        <begin position="250"/>
        <end position="259"/>
    </location>
</feature>
<organism evidence="2 3">
    <name type="scientific">Stylosanthes scabra</name>
    <dbReference type="NCBI Taxonomy" id="79078"/>
    <lineage>
        <taxon>Eukaryota</taxon>
        <taxon>Viridiplantae</taxon>
        <taxon>Streptophyta</taxon>
        <taxon>Embryophyta</taxon>
        <taxon>Tracheophyta</taxon>
        <taxon>Spermatophyta</taxon>
        <taxon>Magnoliopsida</taxon>
        <taxon>eudicotyledons</taxon>
        <taxon>Gunneridae</taxon>
        <taxon>Pentapetalae</taxon>
        <taxon>rosids</taxon>
        <taxon>fabids</taxon>
        <taxon>Fabales</taxon>
        <taxon>Fabaceae</taxon>
        <taxon>Papilionoideae</taxon>
        <taxon>50 kb inversion clade</taxon>
        <taxon>dalbergioids sensu lato</taxon>
        <taxon>Dalbergieae</taxon>
        <taxon>Pterocarpus clade</taxon>
        <taxon>Stylosanthes</taxon>
    </lineage>
</organism>
<feature type="compositionally biased region" description="Polar residues" evidence="1">
    <location>
        <begin position="204"/>
        <end position="232"/>
    </location>
</feature>
<protein>
    <submittedName>
        <fullName evidence="2">Uncharacterized protein</fullName>
    </submittedName>
</protein>
<dbReference type="Proteomes" id="UP001341840">
    <property type="component" value="Unassembled WGS sequence"/>
</dbReference>
<comment type="caution">
    <text evidence="2">The sequence shown here is derived from an EMBL/GenBank/DDBJ whole genome shotgun (WGS) entry which is preliminary data.</text>
</comment>
<gene>
    <name evidence="2" type="ORF">PIB30_018313</name>
</gene>
<accession>A0ABU6Z8E2</accession>
<name>A0ABU6Z8E2_9FABA</name>
<sequence>MEWYKDKYGQWLSLVDIAGQEDAPSTYSPQHADDQMSFQSQGDQISFQAGDARLSHQFSYQNLYQAQQEFESFPSPYYQAQPPTHTYEQPYQSYVPDPPPTHTYKQPHQPEVRMILGSDDGDQMQALFSYLDAERQPQPVVRSGRSFVNCLRPPRAMSSGGHCLGRASIDSWSSGGDHQRGPTHTQRATDFNESATEGEGPTEGDNNSGVVESQQQVGLSGSSNSPPYNLWSTLEKKKPSKWSPSPIWRSVKDAVSRRK</sequence>